<keyword evidence="3" id="KW-1185">Reference proteome</keyword>
<proteinExistence type="predicted"/>
<feature type="chain" id="PRO_5041937290" description="Secreted protein" evidence="1">
    <location>
        <begin position="22"/>
        <end position="136"/>
    </location>
</feature>
<evidence type="ECO:0008006" key="4">
    <source>
        <dbReference type="Google" id="ProtNLM"/>
    </source>
</evidence>
<evidence type="ECO:0000313" key="3">
    <source>
        <dbReference type="Proteomes" id="UP001219525"/>
    </source>
</evidence>
<dbReference type="Proteomes" id="UP001219525">
    <property type="component" value="Unassembled WGS sequence"/>
</dbReference>
<evidence type="ECO:0000256" key="1">
    <source>
        <dbReference type="SAM" id="SignalP"/>
    </source>
</evidence>
<comment type="caution">
    <text evidence="2">The sequence shown here is derived from an EMBL/GenBank/DDBJ whole genome shotgun (WGS) entry which is preliminary data.</text>
</comment>
<sequence>MALTFFCSALFRAAFIGLCGCRISPNTTNPIQWQSAYPSQAPTIGLYPHIRTLGMSSSFIGGDPPAPRRSNALRTVLGLEVNPTKSRRAARLHIQYMLQVPHGTVSYIYITPSYTHLSALRIHHVANLAGLPRTVQ</sequence>
<organism evidence="2 3">
    <name type="scientific">Mycena pura</name>
    <dbReference type="NCBI Taxonomy" id="153505"/>
    <lineage>
        <taxon>Eukaryota</taxon>
        <taxon>Fungi</taxon>
        <taxon>Dikarya</taxon>
        <taxon>Basidiomycota</taxon>
        <taxon>Agaricomycotina</taxon>
        <taxon>Agaricomycetes</taxon>
        <taxon>Agaricomycetidae</taxon>
        <taxon>Agaricales</taxon>
        <taxon>Marasmiineae</taxon>
        <taxon>Mycenaceae</taxon>
        <taxon>Mycena</taxon>
    </lineage>
</organism>
<reference evidence="2" key="1">
    <citation type="submission" date="2023-03" db="EMBL/GenBank/DDBJ databases">
        <title>Massive genome expansion in bonnet fungi (Mycena s.s.) driven by repeated elements and novel gene families across ecological guilds.</title>
        <authorList>
            <consortium name="Lawrence Berkeley National Laboratory"/>
            <person name="Harder C.B."/>
            <person name="Miyauchi S."/>
            <person name="Viragh M."/>
            <person name="Kuo A."/>
            <person name="Thoen E."/>
            <person name="Andreopoulos B."/>
            <person name="Lu D."/>
            <person name="Skrede I."/>
            <person name="Drula E."/>
            <person name="Henrissat B."/>
            <person name="Morin E."/>
            <person name="Kohler A."/>
            <person name="Barry K."/>
            <person name="LaButti K."/>
            <person name="Morin E."/>
            <person name="Salamov A."/>
            <person name="Lipzen A."/>
            <person name="Mereny Z."/>
            <person name="Hegedus B."/>
            <person name="Baldrian P."/>
            <person name="Stursova M."/>
            <person name="Weitz H."/>
            <person name="Taylor A."/>
            <person name="Grigoriev I.V."/>
            <person name="Nagy L.G."/>
            <person name="Martin F."/>
            <person name="Kauserud H."/>
        </authorList>
    </citation>
    <scope>NUCLEOTIDE SEQUENCE</scope>
    <source>
        <strain evidence="2">9144</strain>
    </source>
</reference>
<protein>
    <recommendedName>
        <fullName evidence="4">Secreted protein</fullName>
    </recommendedName>
</protein>
<feature type="signal peptide" evidence="1">
    <location>
        <begin position="1"/>
        <end position="21"/>
    </location>
</feature>
<dbReference type="AlphaFoldDB" id="A0AAD6V775"/>
<accession>A0AAD6V775</accession>
<gene>
    <name evidence="2" type="ORF">GGX14DRAFT_401667</name>
</gene>
<keyword evidence="1" id="KW-0732">Signal</keyword>
<dbReference type="EMBL" id="JARJCW010000070">
    <property type="protein sequence ID" value="KAJ7199036.1"/>
    <property type="molecule type" value="Genomic_DNA"/>
</dbReference>
<name>A0AAD6V775_9AGAR</name>
<evidence type="ECO:0000313" key="2">
    <source>
        <dbReference type="EMBL" id="KAJ7199036.1"/>
    </source>
</evidence>